<dbReference type="InterPro" id="IPR042626">
    <property type="entry name" value="THOC6"/>
</dbReference>
<dbReference type="PROSITE" id="PS50082">
    <property type="entry name" value="WD_REPEATS_2"/>
    <property type="match status" value="2"/>
</dbReference>
<feature type="repeat" description="WD" evidence="3">
    <location>
        <begin position="86"/>
        <end position="119"/>
    </location>
</feature>
<evidence type="ECO:0000256" key="1">
    <source>
        <dbReference type="ARBA" id="ARBA00009728"/>
    </source>
</evidence>
<protein>
    <recommendedName>
        <fullName evidence="6">THO complex subunit 6</fullName>
    </recommendedName>
</protein>
<dbReference type="OrthoDB" id="273067at2759"/>
<dbReference type="Proteomes" id="UP000796880">
    <property type="component" value="Unassembled WGS sequence"/>
</dbReference>
<comment type="similarity">
    <text evidence="1">Belongs to the WD repeat THOC6 family.</text>
</comment>
<dbReference type="EMBL" id="VOIH02000008">
    <property type="protein sequence ID" value="KAF3439629.1"/>
    <property type="molecule type" value="Genomic_DNA"/>
</dbReference>
<dbReference type="InterPro" id="IPR001680">
    <property type="entry name" value="WD40_rpt"/>
</dbReference>
<evidence type="ECO:0000256" key="3">
    <source>
        <dbReference type="PROSITE-ProRule" id="PRU00221"/>
    </source>
</evidence>
<dbReference type="GO" id="GO:0000347">
    <property type="term" value="C:THO complex"/>
    <property type="evidence" value="ECO:0007669"/>
    <property type="project" value="TreeGrafter"/>
</dbReference>
<dbReference type="InterPro" id="IPR036322">
    <property type="entry name" value="WD40_repeat_dom_sf"/>
</dbReference>
<dbReference type="GO" id="GO:0006406">
    <property type="term" value="P:mRNA export from nucleus"/>
    <property type="evidence" value="ECO:0007669"/>
    <property type="project" value="TreeGrafter"/>
</dbReference>
<dbReference type="SMART" id="SM00320">
    <property type="entry name" value="WD40"/>
    <property type="match status" value="6"/>
</dbReference>
<comment type="caution">
    <text evidence="4">The sequence shown here is derived from an EMBL/GenBank/DDBJ whole genome shotgun (WGS) entry which is preliminary data.</text>
</comment>
<evidence type="ECO:0008006" key="6">
    <source>
        <dbReference type="Google" id="ProtNLM"/>
    </source>
</evidence>
<gene>
    <name evidence="4" type="ORF">FNV43_RR17907</name>
</gene>
<dbReference type="AlphaFoldDB" id="A0A8K0GV93"/>
<dbReference type="InterPro" id="IPR015943">
    <property type="entry name" value="WD40/YVTN_repeat-like_dom_sf"/>
</dbReference>
<dbReference type="PANTHER" id="PTHR44411">
    <property type="entry name" value="THO COMPLEX SUBUNIT 6 HOMOLOG"/>
    <property type="match status" value="1"/>
</dbReference>
<accession>A0A8K0GV93</accession>
<dbReference type="GO" id="GO:0000346">
    <property type="term" value="C:transcription export complex"/>
    <property type="evidence" value="ECO:0007669"/>
    <property type="project" value="TreeGrafter"/>
</dbReference>
<name>A0A8K0GV93_9ROSA</name>
<feature type="repeat" description="WD" evidence="3">
    <location>
        <begin position="197"/>
        <end position="238"/>
    </location>
</feature>
<dbReference type="SUPFAM" id="SSF50978">
    <property type="entry name" value="WD40 repeat-like"/>
    <property type="match status" value="1"/>
</dbReference>
<dbReference type="PANTHER" id="PTHR44411:SF1">
    <property type="entry name" value="THO COMPLEX SUBUNIT 6 HOMOLOG"/>
    <property type="match status" value="1"/>
</dbReference>
<keyword evidence="5" id="KW-1185">Reference proteome</keyword>
<evidence type="ECO:0000313" key="5">
    <source>
        <dbReference type="Proteomes" id="UP000796880"/>
    </source>
</evidence>
<proteinExistence type="inferred from homology"/>
<reference evidence="4" key="1">
    <citation type="submission" date="2020-03" db="EMBL/GenBank/DDBJ databases">
        <title>A high-quality chromosome-level genome assembly of a woody plant with both climbing and erect habits, Rhamnella rubrinervis.</title>
        <authorList>
            <person name="Lu Z."/>
            <person name="Yang Y."/>
            <person name="Zhu X."/>
            <person name="Sun Y."/>
        </authorList>
    </citation>
    <scope>NUCLEOTIDE SEQUENCE</scope>
    <source>
        <strain evidence="4">BYM</strain>
        <tissue evidence="4">Leaf</tissue>
    </source>
</reference>
<dbReference type="PROSITE" id="PS50294">
    <property type="entry name" value="WD_REPEATS_REGION"/>
    <property type="match status" value="1"/>
</dbReference>
<dbReference type="Gene3D" id="2.130.10.10">
    <property type="entry name" value="YVTN repeat-like/Quinoprotein amine dehydrogenase"/>
    <property type="match status" value="2"/>
</dbReference>
<keyword evidence="2 3" id="KW-0853">WD repeat</keyword>
<evidence type="ECO:0000313" key="4">
    <source>
        <dbReference type="EMBL" id="KAF3439629.1"/>
    </source>
</evidence>
<sequence length="371" mass="40245">MFGDGRNWDEEAYRESILRERETQTQTVFRTVWAPSQNPSPETFVVASSDGSLASYSISSCISKLPLGLSNGKAPNLSVAEPDCFFQGHDGPAYDVKFYGNGEDSLLISCGDDGRIRGWRWKDCAQPEVPNPVQGKHMKPIFDLVNPQHKGPWGALSPIPENNAIAINAQEGSIFAAAGDSCAYCWDVESGKVKMVFKGHTDYLHCIVARNTTNQIITGSEDGTARIWDCKSGKCVQLMEPAKDMKLKGFFSYVSCVSLDASESWLACGSGQSLSVWNLPASECVYRISTRASMQDVVFDDNQVLAVGAEPLISRFSINGVILSQIQCAPHSAFSVSLHPSGVTAVGGYGGLVDVISQFGSHLCTFRCPFL</sequence>
<dbReference type="Pfam" id="PF00400">
    <property type="entry name" value="WD40"/>
    <property type="match status" value="3"/>
</dbReference>
<evidence type="ECO:0000256" key="2">
    <source>
        <dbReference type="ARBA" id="ARBA00022574"/>
    </source>
</evidence>
<organism evidence="4 5">
    <name type="scientific">Rhamnella rubrinervis</name>
    <dbReference type="NCBI Taxonomy" id="2594499"/>
    <lineage>
        <taxon>Eukaryota</taxon>
        <taxon>Viridiplantae</taxon>
        <taxon>Streptophyta</taxon>
        <taxon>Embryophyta</taxon>
        <taxon>Tracheophyta</taxon>
        <taxon>Spermatophyta</taxon>
        <taxon>Magnoliopsida</taxon>
        <taxon>eudicotyledons</taxon>
        <taxon>Gunneridae</taxon>
        <taxon>Pentapetalae</taxon>
        <taxon>rosids</taxon>
        <taxon>fabids</taxon>
        <taxon>Rosales</taxon>
        <taxon>Rhamnaceae</taxon>
        <taxon>rhamnoid group</taxon>
        <taxon>Rhamneae</taxon>
        <taxon>Rhamnella</taxon>
    </lineage>
</organism>